<dbReference type="AlphaFoldDB" id="A0A8X6VHA5"/>
<dbReference type="Proteomes" id="UP000887159">
    <property type="component" value="Unassembled WGS sequence"/>
</dbReference>
<gene>
    <name evidence="4" type="ORF">TNCV_2448851</name>
</gene>
<dbReference type="InterPro" id="IPR038717">
    <property type="entry name" value="Tc1-like_DDE_dom"/>
</dbReference>
<protein>
    <submittedName>
        <fullName evidence="4">Transposable element Tcb2 transposase</fullName>
    </submittedName>
</protein>
<dbReference type="Gene3D" id="3.30.420.10">
    <property type="entry name" value="Ribonuclease H-like superfamily/Ribonuclease H"/>
    <property type="match status" value="2"/>
</dbReference>
<dbReference type="EMBL" id="BMAU01021315">
    <property type="protein sequence ID" value="GFY12694.1"/>
    <property type="molecule type" value="Genomic_DNA"/>
</dbReference>
<accession>A0A8X6VHA5</accession>
<dbReference type="PANTHER" id="PTHR23022:SF135">
    <property type="entry name" value="SI:DKEY-77F5.3"/>
    <property type="match status" value="1"/>
</dbReference>
<organism evidence="4 5">
    <name type="scientific">Trichonephila clavipes</name>
    <name type="common">Golden silk orbweaver</name>
    <name type="synonym">Nephila clavipes</name>
    <dbReference type="NCBI Taxonomy" id="2585209"/>
    <lineage>
        <taxon>Eukaryota</taxon>
        <taxon>Metazoa</taxon>
        <taxon>Ecdysozoa</taxon>
        <taxon>Arthropoda</taxon>
        <taxon>Chelicerata</taxon>
        <taxon>Arachnida</taxon>
        <taxon>Araneae</taxon>
        <taxon>Araneomorphae</taxon>
        <taxon>Entelegynae</taxon>
        <taxon>Araneoidea</taxon>
        <taxon>Nephilidae</taxon>
        <taxon>Trichonephila</taxon>
    </lineage>
</organism>
<dbReference type="PANTHER" id="PTHR23022">
    <property type="entry name" value="TRANSPOSABLE ELEMENT-RELATED"/>
    <property type="match status" value="1"/>
</dbReference>
<evidence type="ECO:0000256" key="1">
    <source>
        <dbReference type="ARBA" id="ARBA00004123"/>
    </source>
</evidence>
<comment type="subcellular location">
    <subcellularLocation>
        <location evidence="1">Nucleus</location>
    </subcellularLocation>
</comment>
<dbReference type="SUPFAM" id="SSF46689">
    <property type="entry name" value="Homeodomain-like"/>
    <property type="match status" value="1"/>
</dbReference>
<dbReference type="GO" id="GO:0003677">
    <property type="term" value="F:DNA binding"/>
    <property type="evidence" value="ECO:0007669"/>
    <property type="project" value="InterPro"/>
</dbReference>
<dbReference type="InterPro" id="IPR052338">
    <property type="entry name" value="Transposase_5"/>
</dbReference>
<evidence type="ECO:0000313" key="4">
    <source>
        <dbReference type="EMBL" id="GFY12694.1"/>
    </source>
</evidence>
<feature type="domain" description="Transposase Tc1-like" evidence="2">
    <location>
        <begin position="316"/>
        <end position="388"/>
    </location>
</feature>
<dbReference type="GO" id="GO:0015074">
    <property type="term" value="P:DNA integration"/>
    <property type="evidence" value="ECO:0007669"/>
    <property type="project" value="InterPro"/>
</dbReference>
<feature type="domain" description="Tc1-like transposase DDE" evidence="3">
    <location>
        <begin position="123"/>
        <end position="267"/>
    </location>
</feature>
<comment type="caution">
    <text evidence="4">The sequence shown here is derived from an EMBL/GenBank/DDBJ whole genome shotgun (WGS) entry which is preliminary data.</text>
</comment>
<proteinExistence type="predicted"/>
<dbReference type="Pfam" id="PF01498">
    <property type="entry name" value="HTH_Tnp_Tc3_2"/>
    <property type="match status" value="1"/>
</dbReference>
<reference evidence="4" key="1">
    <citation type="submission" date="2020-08" db="EMBL/GenBank/DDBJ databases">
        <title>Multicomponent nature underlies the extraordinary mechanical properties of spider dragline silk.</title>
        <authorList>
            <person name="Kono N."/>
            <person name="Nakamura H."/>
            <person name="Mori M."/>
            <person name="Yoshida Y."/>
            <person name="Ohtoshi R."/>
            <person name="Malay A.D."/>
            <person name="Moran D.A.P."/>
            <person name="Tomita M."/>
            <person name="Numata K."/>
            <person name="Arakawa K."/>
        </authorList>
    </citation>
    <scope>NUCLEOTIDE SEQUENCE</scope>
</reference>
<dbReference type="GO" id="GO:0006313">
    <property type="term" value="P:DNA transposition"/>
    <property type="evidence" value="ECO:0007669"/>
    <property type="project" value="InterPro"/>
</dbReference>
<keyword evidence="5" id="KW-1185">Reference proteome</keyword>
<sequence length="590" mass="68645">MSSRHHIDDFICGRIIGNIEEGRKITDVAREFDIAHCVVSRLWKSFKTTGMCSRRQGGGRVRSTTPAEDRYIVQSAKRKRRTTAQQARRPVVCVPLTRQHRTVRLQWCREYHNWTEQDWACVLFSNESRFSLSSDCRRQLIWREICTAYRPENIQEKNRYPTCSIKLWAGIMINGRTRLHVVTNGTMTGQRYIYEVLLPHVRLLRGAVGDKFVFMDDNATCHRTLAVQDCLDSEGIQRLVWPARSPDLNPIENVWDALGRQVAVRNYPPTNKNTLIRALFEKWDKLPQQLLDIVVQRTAIRGFSSGRPRGTTPAGDRYIVLQARRNRRQIAGEIARHTTQATGRPISRFTLARRLHGGGLFARRPVRCVPLKPAHRRRRSLWCREHRNWRDNERGRVLFTDESRFSLSSDSHRILIWRELGSRNHPWNIIERDRYGGRGVLVWGGIMLGSRTDLHIFDAGLVKGTRYCNEILLPYVRLFRCAMGLQFLFMDDNAPCHRTVASEQLLESEDVKRMDWPVRSRDLNPIEHICDFLGRRLAARTLPPVTIRELRLALQDEWAAMPQQLIDTLIFSMGRRCETCLAVRGDHIPY</sequence>
<dbReference type="InterPro" id="IPR002492">
    <property type="entry name" value="Transposase_Tc1-like"/>
</dbReference>
<dbReference type="Pfam" id="PF13358">
    <property type="entry name" value="DDE_3"/>
    <property type="match status" value="1"/>
</dbReference>
<evidence type="ECO:0000313" key="5">
    <source>
        <dbReference type="Proteomes" id="UP000887159"/>
    </source>
</evidence>
<name>A0A8X6VHA5_TRICX</name>
<evidence type="ECO:0000259" key="2">
    <source>
        <dbReference type="Pfam" id="PF01498"/>
    </source>
</evidence>
<dbReference type="InterPro" id="IPR036397">
    <property type="entry name" value="RNaseH_sf"/>
</dbReference>
<dbReference type="InterPro" id="IPR009057">
    <property type="entry name" value="Homeodomain-like_sf"/>
</dbReference>
<dbReference type="GO" id="GO:0005634">
    <property type="term" value="C:nucleus"/>
    <property type="evidence" value="ECO:0007669"/>
    <property type="project" value="UniProtKB-SubCell"/>
</dbReference>
<evidence type="ECO:0000259" key="3">
    <source>
        <dbReference type="Pfam" id="PF13358"/>
    </source>
</evidence>